<reference evidence="2 3" key="1">
    <citation type="submission" date="2019-09" db="EMBL/GenBank/DDBJ databases">
        <authorList>
            <person name="Depoorter E."/>
        </authorList>
    </citation>
    <scope>NUCLEOTIDE SEQUENCE [LARGE SCALE GENOMIC DNA]</scope>
    <source>
        <strain evidence="2">LMG 24064</strain>
    </source>
</reference>
<dbReference type="AlphaFoldDB" id="A0A6P2L149"/>
<evidence type="ECO:0000256" key="1">
    <source>
        <dbReference type="SAM" id="MobiDB-lite"/>
    </source>
</evidence>
<feature type="region of interest" description="Disordered" evidence="1">
    <location>
        <begin position="194"/>
        <end position="220"/>
    </location>
</feature>
<name>A0A6P2L149_9BURK</name>
<dbReference type="Proteomes" id="UP000494222">
    <property type="component" value="Unassembled WGS sequence"/>
</dbReference>
<proteinExistence type="predicted"/>
<gene>
    <name evidence="2" type="ORF">BLA24064_02807</name>
</gene>
<feature type="region of interest" description="Disordered" evidence="1">
    <location>
        <begin position="1"/>
        <end position="72"/>
    </location>
</feature>
<accession>A0A6P2L149</accession>
<protein>
    <submittedName>
        <fullName evidence="2">Uncharacterized protein</fullName>
    </submittedName>
</protein>
<evidence type="ECO:0000313" key="3">
    <source>
        <dbReference type="Proteomes" id="UP000494222"/>
    </source>
</evidence>
<evidence type="ECO:0000313" key="2">
    <source>
        <dbReference type="EMBL" id="VWB60715.1"/>
    </source>
</evidence>
<feature type="compositionally biased region" description="Basic and acidic residues" evidence="1">
    <location>
        <begin position="194"/>
        <end position="208"/>
    </location>
</feature>
<sequence length="242" mass="27316">MQSNVNRQWTDRDRKPRARPAVARLRRPSYRYRGRGPPVRYRYATFRSGRPGRHRAAHGGETVDEPPESAHRRRALHCPYGIRRAKRFNALRKLRARRSAVDTRHARPFVEPRGRSDSAMRRTFPCIAACRRHGARSSCETFRNEPRAPLEADPSAGAVGLNIAVSESGSPVGRAAARPRERYDEDVAIDTARNAHDVIDQGQRDGRRPTIAWRRPRGQERCARPATPLLVARPEGAGASRA</sequence>
<feature type="compositionally biased region" description="Basic residues" evidence="1">
    <location>
        <begin position="24"/>
        <end position="34"/>
    </location>
</feature>
<dbReference type="EMBL" id="CABVPL010000017">
    <property type="protein sequence ID" value="VWB60715.1"/>
    <property type="molecule type" value="Genomic_DNA"/>
</dbReference>
<feature type="compositionally biased region" description="Low complexity" evidence="1">
    <location>
        <begin position="35"/>
        <end position="49"/>
    </location>
</feature>
<organism evidence="2 3">
    <name type="scientific">Burkholderia latens</name>
    <dbReference type="NCBI Taxonomy" id="488446"/>
    <lineage>
        <taxon>Bacteria</taxon>
        <taxon>Pseudomonadati</taxon>
        <taxon>Pseudomonadota</taxon>
        <taxon>Betaproteobacteria</taxon>
        <taxon>Burkholderiales</taxon>
        <taxon>Burkholderiaceae</taxon>
        <taxon>Burkholderia</taxon>
        <taxon>Burkholderia cepacia complex</taxon>
    </lineage>
</organism>